<dbReference type="PANTHER" id="PTHR31489">
    <property type="entry name" value="LIN52 FAMILY MEMBER"/>
    <property type="match status" value="1"/>
</dbReference>
<dbReference type="GO" id="GO:0009792">
    <property type="term" value="P:embryo development ending in birth or egg hatching"/>
    <property type="evidence" value="ECO:0007669"/>
    <property type="project" value="EnsemblMetazoa"/>
</dbReference>
<dbReference type="GO" id="GO:0050767">
    <property type="term" value="P:regulation of neurogenesis"/>
    <property type="evidence" value="ECO:0007669"/>
    <property type="project" value="EnsemblMetazoa"/>
</dbReference>
<reference evidence="4" key="1">
    <citation type="submission" date="2010-08" db="EMBL/GenBank/DDBJ databases">
        <authorList>
            <consortium name="Caenorhabditis japonica Sequencing Consortium"/>
            <person name="Wilson R.K."/>
        </authorList>
    </citation>
    <scope>NUCLEOTIDE SEQUENCE [LARGE SCALE GENOMIC DNA]</scope>
    <source>
        <strain evidence="4">DF5081</strain>
    </source>
</reference>
<sequence>MSRPLGYIGFEFGDDELFIQEMLEQKRNSAEHEKQLETQRKALECTETMPEDGEPMPSRSLNFEEAFQRHQMSEEYVSPFKSIAFLKDDVVTVNTMSHCPPDDIAKLIRNIQNSVYTLGLEEARQCRRGKLLNVLKTADAASEPRHLQPTPPKIVAPVTSA</sequence>
<dbReference type="InterPro" id="IPR018737">
    <property type="entry name" value="DREAM_LIN52"/>
</dbReference>
<feature type="region of interest" description="Disordered" evidence="2">
    <location>
        <begin position="139"/>
        <end position="161"/>
    </location>
</feature>
<keyword evidence="4" id="KW-1185">Reference proteome</keyword>
<dbReference type="GO" id="GO:0040027">
    <property type="term" value="P:negative regulation of vulval development"/>
    <property type="evidence" value="ECO:0007669"/>
    <property type="project" value="EnsemblMetazoa"/>
</dbReference>
<dbReference type="GO" id="GO:0009968">
    <property type="term" value="P:negative regulation of signal transduction"/>
    <property type="evidence" value="ECO:0007669"/>
    <property type="project" value="EnsemblMetazoa"/>
</dbReference>
<evidence type="ECO:0000256" key="2">
    <source>
        <dbReference type="SAM" id="MobiDB-lite"/>
    </source>
</evidence>
<evidence type="ECO:0000313" key="3">
    <source>
        <dbReference type="EnsemblMetazoa" id="CJA21326.1"/>
    </source>
</evidence>
<evidence type="ECO:0000313" key="4">
    <source>
        <dbReference type="Proteomes" id="UP000005237"/>
    </source>
</evidence>
<comment type="similarity">
    <text evidence="1">Belongs to the lin-52 family.</text>
</comment>
<dbReference type="GO" id="GO:0070176">
    <property type="term" value="C:DRM complex"/>
    <property type="evidence" value="ECO:0007669"/>
    <property type="project" value="EnsemblMetazoa"/>
</dbReference>
<organism evidence="3 4">
    <name type="scientific">Caenorhabditis japonica</name>
    <dbReference type="NCBI Taxonomy" id="281687"/>
    <lineage>
        <taxon>Eukaryota</taxon>
        <taxon>Metazoa</taxon>
        <taxon>Ecdysozoa</taxon>
        <taxon>Nematoda</taxon>
        <taxon>Chromadorea</taxon>
        <taxon>Rhabditida</taxon>
        <taxon>Rhabditina</taxon>
        <taxon>Rhabditomorpha</taxon>
        <taxon>Rhabditoidea</taxon>
        <taxon>Rhabditidae</taxon>
        <taxon>Peloderinae</taxon>
        <taxon>Caenorhabditis</taxon>
    </lineage>
</organism>
<dbReference type="GO" id="GO:0006355">
    <property type="term" value="P:regulation of DNA-templated transcription"/>
    <property type="evidence" value="ECO:0007669"/>
    <property type="project" value="InterPro"/>
</dbReference>
<dbReference type="PANTHER" id="PTHR31489:SF2">
    <property type="entry name" value="PROTEIN LIN-52 HOMOLOG"/>
    <property type="match status" value="1"/>
</dbReference>
<reference evidence="3" key="2">
    <citation type="submission" date="2022-06" db="UniProtKB">
        <authorList>
            <consortium name="EnsemblMetazoa"/>
        </authorList>
    </citation>
    <scope>IDENTIFICATION</scope>
    <source>
        <strain evidence="3">DF5081</strain>
    </source>
</reference>
<protein>
    <submittedName>
        <fullName evidence="3">Uncharacterized protein</fullName>
    </submittedName>
</protein>
<dbReference type="Proteomes" id="UP000005237">
    <property type="component" value="Unassembled WGS sequence"/>
</dbReference>
<dbReference type="AlphaFoldDB" id="A0A8R1I5J0"/>
<accession>A0A8R1I5J0</accession>
<proteinExistence type="inferred from homology"/>
<dbReference type="Pfam" id="PF10044">
    <property type="entry name" value="LIN52"/>
    <property type="match status" value="1"/>
</dbReference>
<evidence type="ECO:0000256" key="1">
    <source>
        <dbReference type="ARBA" id="ARBA00005456"/>
    </source>
</evidence>
<dbReference type="EnsemblMetazoa" id="CJA21326.1">
    <property type="protein sequence ID" value="CJA21326.1"/>
    <property type="gene ID" value="WBGene00176898"/>
</dbReference>
<name>A0A8R1I5J0_CAEJA</name>